<proteinExistence type="predicted"/>
<dbReference type="PROSITE" id="PS50878">
    <property type="entry name" value="RT_POL"/>
    <property type="match status" value="1"/>
</dbReference>
<feature type="domain" description="Reverse transcriptase" evidence="1">
    <location>
        <begin position="1"/>
        <end position="181"/>
    </location>
</feature>
<dbReference type="SUPFAM" id="SSF56672">
    <property type="entry name" value="DNA/RNA polymerases"/>
    <property type="match status" value="1"/>
</dbReference>
<dbReference type="PANTHER" id="PTHR47027:SF20">
    <property type="entry name" value="REVERSE TRANSCRIPTASE-LIKE PROTEIN WITH RNA-DIRECTED DNA POLYMERASE DOMAIN"/>
    <property type="match status" value="1"/>
</dbReference>
<dbReference type="Proteomes" id="UP001148838">
    <property type="component" value="Unassembled WGS sequence"/>
</dbReference>
<name>A0ABQ8RWD1_PERAM</name>
<sequence>MGVSNLLQEIQNAITEKQIKSYVLCIDYQKAFDSVNRQLLVTKLDDVLGRSTLTRLIGNIMAENYIQINDSAGESNWISKKNGVLQGDPLSPMLFNILTYDVGREIKANTKSRIYIYADDMALVSENVEDLQKATDILGKSINSIGNLLDMSIISAMKLFEAKIWPTCTDGLEMIWEYLSEKQLRDVESIKSRYLKRALELCKYSFCQVQMDLIKMEPDINPLPMQLSDTEEKKPLSEQEGNLLDLPVTRIKEECVDDSYNNNPEIKFEEIILPNNFPVMKCEPEEETFVMSPIKEESMLEVTTEESEVLTESHTKSPVRPRVPDEVVEQVRDSFVRFPSLTRLYCFISGFDKDWVFVQPLPANVAELRNWVYTAVAEAVPDMLHRMWEEIDFRWNVCRMSNWSYSEPY</sequence>
<keyword evidence="3" id="KW-1185">Reference proteome</keyword>
<accession>A0ABQ8RWD1</accession>
<dbReference type="InterPro" id="IPR000477">
    <property type="entry name" value="RT_dom"/>
</dbReference>
<dbReference type="Pfam" id="PF00078">
    <property type="entry name" value="RVT_1"/>
    <property type="match status" value="1"/>
</dbReference>
<dbReference type="PANTHER" id="PTHR47027">
    <property type="entry name" value="REVERSE TRANSCRIPTASE DOMAIN-CONTAINING PROTEIN"/>
    <property type="match status" value="1"/>
</dbReference>
<reference evidence="2 3" key="1">
    <citation type="journal article" date="2022" name="Allergy">
        <title>Genome assembly and annotation of Periplaneta americana reveal a comprehensive cockroach allergen profile.</title>
        <authorList>
            <person name="Wang L."/>
            <person name="Xiong Q."/>
            <person name="Saelim N."/>
            <person name="Wang L."/>
            <person name="Nong W."/>
            <person name="Wan A.T."/>
            <person name="Shi M."/>
            <person name="Liu X."/>
            <person name="Cao Q."/>
            <person name="Hui J.H.L."/>
            <person name="Sookrung N."/>
            <person name="Leung T.F."/>
            <person name="Tungtrongchitr A."/>
            <person name="Tsui S.K.W."/>
        </authorList>
    </citation>
    <scope>NUCLEOTIDE SEQUENCE [LARGE SCALE GENOMIC DNA]</scope>
    <source>
        <strain evidence="2">PWHHKU_190912</strain>
    </source>
</reference>
<comment type="caution">
    <text evidence="2">The sequence shown here is derived from an EMBL/GenBank/DDBJ whole genome shotgun (WGS) entry which is preliminary data.</text>
</comment>
<organism evidence="2 3">
    <name type="scientific">Periplaneta americana</name>
    <name type="common">American cockroach</name>
    <name type="synonym">Blatta americana</name>
    <dbReference type="NCBI Taxonomy" id="6978"/>
    <lineage>
        <taxon>Eukaryota</taxon>
        <taxon>Metazoa</taxon>
        <taxon>Ecdysozoa</taxon>
        <taxon>Arthropoda</taxon>
        <taxon>Hexapoda</taxon>
        <taxon>Insecta</taxon>
        <taxon>Pterygota</taxon>
        <taxon>Neoptera</taxon>
        <taxon>Polyneoptera</taxon>
        <taxon>Dictyoptera</taxon>
        <taxon>Blattodea</taxon>
        <taxon>Blattoidea</taxon>
        <taxon>Blattidae</taxon>
        <taxon>Blattinae</taxon>
        <taxon>Periplaneta</taxon>
    </lineage>
</organism>
<evidence type="ECO:0000313" key="2">
    <source>
        <dbReference type="EMBL" id="KAJ4425945.1"/>
    </source>
</evidence>
<gene>
    <name evidence="2" type="ORF">ANN_27571</name>
</gene>
<protein>
    <recommendedName>
        <fullName evidence="1">Reverse transcriptase domain-containing protein</fullName>
    </recommendedName>
</protein>
<evidence type="ECO:0000313" key="3">
    <source>
        <dbReference type="Proteomes" id="UP001148838"/>
    </source>
</evidence>
<dbReference type="EMBL" id="JAJSOF020000041">
    <property type="protein sequence ID" value="KAJ4425945.1"/>
    <property type="molecule type" value="Genomic_DNA"/>
</dbReference>
<dbReference type="InterPro" id="IPR043502">
    <property type="entry name" value="DNA/RNA_pol_sf"/>
</dbReference>
<evidence type="ECO:0000259" key="1">
    <source>
        <dbReference type="PROSITE" id="PS50878"/>
    </source>
</evidence>